<gene>
    <name evidence="10" type="ORF">AGERDE_LOCUS5940</name>
</gene>
<evidence type="ECO:0000259" key="9">
    <source>
        <dbReference type="SMART" id="SM01027"/>
    </source>
</evidence>
<feature type="domain" description="Beta-Casp" evidence="9">
    <location>
        <begin position="248"/>
        <end position="370"/>
    </location>
</feature>
<accession>A0A9N9APX9</accession>
<dbReference type="Gene3D" id="1.25.40.10">
    <property type="entry name" value="Tetratricopeptide repeat domain"/>
    <property type="match status" value="3"/>
</dbReference>
<feature type="repeat" description="PPR" evidence="7">
    <location>
        <begin position="1237"/>
        <end position="1271"/>
    </location>
</feature>
<evidence type="ECO:0000313" key="11">
    <source>
        <dbReference type="Proteomes" id="UP000789831"/>
    </source>
</evidence>
<dbReference type="SUPFAM" id="SSF56281">
    <property type="entry name" value="Metallo-hydrolase/oxidoreductase"/>
    <property type="match status" value="1"/>
</dbReference>
<dbReference type="Pfam" id="PF13299">
    <property type="entry name" value="CPSF100_C"/>
    <property type="match status" value="1"/>
</dbReference>
<dbReference type="InterPro" id="IPR002885">
    <property type="entry name" value="PPR_rpt"/>
</dbReference>
<evidence type="ECO:0000256" key="6">
    <source>
        <dbReference type="ARBA" id="ARBA00023242"/>
    </source>
</evidence>
<evidence type="ECO:0000256" key="3">
    <source>
        <dbReference type="ARBA" id="ARBA00022664"/>
    </source>
</evidence>
<dbReference type="CDD" id="cd16293">
    <property type="entry name" value="CPSF2-like_MBL-fold"/>
    <property type="match status" value="1"/>
</dbReference>
<dbReference type="Pfam" id="PF23276">
    <property type="entry name" value="TPR_24"/>
    <property type="match status" value="1"/>
</dbReference>
<dbReference type="InterPro" id="IPR022712">
    <property type="entry name" value="Beta_Casp"/>
</dbReference>
<keyword evidence="6 8" id="KW-0539">Nucleus</keyword>
<dbReference type="Gene3D" id="3.60.15.10">
    <property type="entry name" value="Ribonuclease Z/Hydroxyacylglutathione hydrolase-like"/>
    <property type="match status" value="1"/>
</dbReference>
<keyword evidence="3 8" id="KW-0507">mRNA processing</keyword>
<dbReference type="InterPro" id="IPR027075">
    <property type="entry name" value="CPSF2"/>
</dbReference>
<dbReference type="PANTHER" id="PTHR45922:SF1">
    <property type="entry name" value="CLEAVAGE AND POLYADENYLATION SPECIFICITY FACTOR SUBUNIT 2"/>
    <property type="match status" value="1"/>
</dbReference>
<dbReference type="InterPro" id="IPR011108">
    <property type="entry name" value="RMMBL"/>
</dbReference>
<organism evidence="10 11">
    <name type="scientific">Ambispora gerdemannii</name>
    <dbReference type="NCBI Taxonomy" id="144530"/>
    <lineage>
        <taxon>Eukaryota</taxon>
        <taxon>Fungi</taxon>
        <taxon>Fungi incertae sedis</taxon>
        <taxon>Mucoromycota</taxon>
        <taxon>Glomeromycotina</taxon>
        <taxon>Glomeromycetes</taxon>
        <taxon>Archaeosporales</taxon>
        <taxon>Ambisporaceae</taxon>
        <taxon>Ambispora</taxon>
    </lineage>
</organism>
<dbReference type="Pfam" id="PF07521">
    <property type="entry name" value="RMMBL"/>
    <property type="match status" value="1"/>
</dbReference>
<dbReference type="Pfam" id="PF10996">
    <property type="entry name" value="Beta-Casp"/>
    <property type="match status" value="1"/>
</dbReference>
<dbReference type="PANTHER" id="PTHR45922">
    <property type="entry name" value="CLEAVAGE AND POLYADENYLATION SPECIFICITY FACTOR SUBUNIT 2"/>
    <property type="match status" value="1"/>
</dbReference>
<dbReference type="GO" id="GO:0006398">
    <property type="term" value="P:mRNA 3'-end processing by stem-loop binding and cleavage"/>
    <property type="evidence" value="ECO:0007669"/>
    <property type="project" value="InterPro"/>
</dbReference>
<dbReference type="InterPro" id="IPR035639">
    <property type="entry name" value="CPSF2_MBL"/>
</dbReference>
<sequence>MIVFTAISGAQNEEALCYLVEIEGNVKIMLDCGWNDHFDLEDLKHLRRVSKQVDVLLLSHPDLAHLGAFPYAYGNFGLTCPVYATVPVVHMGRMCMYDCYQSKANEEEFDTFALDNVDTAFEKVTSLKYSQPTALTGKCQGITITAYSAGHTLGGTIWKIKKDPEEIVYAVDYNHKKEKHLDGTVLHLNGEVLEALSRPSLMITDAYNSLIVHPPRKFRDNALFETIIKTLQNEGGNVLIPTDSSARVLELTYLLDQYWTANHIQYPLILMTHQSYRTLQYAKSMLEWMGDAINRQFDTSRENPFEFRYLRLCHRYKDLAKYPGLKVVLASNVSLETGYARELFLEWGTDKRNVLILTDRGPPNSLARYLYTNWEESTSSQPAVDTLASAAQQSQQPAIKTTIRKKIPLEGAELIEYNAERRTRMEREAAEAALRAKSKMIIEDDESDHSESDEVDDDDMEELLSTQFDLYIKDATKSGGFFKQTQSYRMFPYVEKRKRFDEYGETLQTDGFLKSIHTMDHIEDGKGNEGSDIDMNERDDPNYNSSEFDVPTKYVSYNQDIELQCQIRFIDFEGTNDGRSIKTIVPQVQPRKLIIIHASPDATTDFKQSCLAIESMTRDIYTPAIGEILNVSAEIKFYPVKLTDALVSSLKFSKLDDYDLAYVTGKIHIPLDSDVAVLDVDKSEQANIRQPVFVGEVKLTELKRVLQTEGITAEFKGEGVLVCNERVAVRKTTAGEIILEGSLSEDYYKIRNLVYGQHAILLLLILIDILRKKNSVEKLHLTKPPTTSHKEMSTRTLRAVKPICERLLLGPKFHANTNKALTTILLSRNVTKNWYAAANAVPIAADVSSPPPLPPPAGDNTSYDSIALTAEELETVSMNRELLKLTRGGTYVDLYNHCQNMKNRGIKPNTKTYNLLLQVYHREGLYQECTRLLHEMIEHGIPPDLDTFNYVLLSTSFAQTGIYREHVWSLFEKHNLIPTPLTYEHYLEGFIVLEELEHVLDVLNEIIEKRFIIPTAKTFWHTIKLAIALNEVDLALETLFKFEKCYKYVLPSIYMEILRCCATHFHIEGILYCWKKTVDDANLIPDQGVCLSIINAAARNGKPDLATTVVKSLVTKRIKIEEEHFAALLASYVAAGDLRRAFNVLQLARDSGAEPNYVTAFPITNLIEKDVEKINDAYYTLEELRSKGRNVDVSALNAIIKACRFVKYIKETRSREADIHRAVEIYNQTEKLNIKPNAETFEMLIQCCLTIKHRPLGQQFFNEMRSRGIDPSSRVFTAMIQLTCTDTDYEDAFTLLEEMKSRNILPPITVYEAIVSKCALHRDPRANIALEEMQTVGYLPSPELFRFVKTGITPKSNMLNYTRQETETIENTNREPNIPANPELDMLQAALDNLGGDDSNFNIPNLNQDN</sequence>
<dbReference type="GO" id="GO:0005847">
    <property type="term" value="C:mRNA cleavage and polyadenylation specificity factor complex"/>
    <property type="evidence" value="ECO:0007669"/>
    <property type="project" value="InterPro"/>
</dbReference>
<comment type="similarity">
    <text evidence="2 8">Belongs to the metallo-beta-lactamase superfamily. RNA-metabolizing metallo-beta-lactamase-like family. CPSF2/YSH1 subfamily.</text>
</comment>
<dbReference type="InterPro" id="IPR057027">
    <property type="entry name" value="TPR_mt"/>
</dbReference>
<comment type="caution">
    <text evidence="10">The sequence shown here is derived from an EMBL/GenBank/DDBJ whole genome shotgun (WGS) entry which is preliminary data.</text>
</comment>
<evidence type="ECO:0000256" key="1">
    <source>
        <dbReference type="ARBA" id="ARBA00004123"/>
    </source>
</evidence>
<keyword evidence="4" id="KW-0677">Repeat</keyword>
<dbReference type="Pfam" id="PF13812">
    <property type="entry name" value="PPR_3"/>
    <property type="match status" value="2"/>
</dbReference>
<dbReference type="InterPro" id="IPR001279">
    <property type="entry name" value="Metallo-B-lactamas"/>
</dbReference>
<evidence type="ECO:0000256" key="7">
    <source>
        <dbReference type="PROSITE-ProRule" id="PRU00708"/>
    </source>
</evidence>
<dbReference type="Proteomes" id="UP000789831">
    <property type="component" value="Unassembled WGS sequence"/>
</dbReference>
<dbReference type="Pfam" id="PF16661">
    <property type="entry name" value="Lactamase_B_6"/>
    <property type="match status" value="1"/>
</dbReference>
<dbReference type="FunFam" id="3.60.15.10:FF:000008">
    <property type="entry name" value="Cleavage and polyadenylation specificity factor subunit 2"/>
    <property type="match status" value="1"/>
</dbReference>
<dbReference type="InterPro" id="IPR036866">
    <property type="entry name" value="RibonucZ/Hydroxyglut_hydro"/>
</dbReference>
<protein>
    <recommendedName>
        <fullName evidence="8">Cleavage and polyadenylation specificity factor subunit 2</fullName>
    </recommendedName>
    <alternativeName>
        <fullName evidence="8">Cleavage and polyadenylation specificity factor 100 kDa subunit</fullName>
    </alternativeName>
</protein>
<dbReference type="GO" id="GO:0003723">
    <property type="term" value="F:RNA binding"/>
    <property type="evidence" value="ECO:0007669"/>
    <property type="project" value="UniProtKB-KW"/>
</dbReference>
<dbReference type="NCBIfam" id="TIGR00756">
    <property type="entry name" value="PPR"/>
    <property type="match status" value="1"/>
</dbReference>
<evidence type="ECO:0000313" key="10">
    <source>
        <dbReference type="EMBL" id="CAG8535872.1"/>
    </source>
</evidence>
<feature type="repeat" description="PPR" evidence="7">
    <location>
        <begin position="1272"/>
        <end position="1306"/>
    </location>
</feature>
<dbReference type="PROSITE" id="PS51375">
    <property type="entry name" value="PPR"/>
    <property type="match status" value="3"/>
</dbReference>
<dbReference type="InterPro" id="IPR025069">
    <property type="entry name" value="Cpsf2_C"/>
</dbReference>
<keyword evidence="11" id="KW-1185">Reference proteome</keyword>
<name>A0A9N9APX9_9GLOM</name>
<evidence type="ECO:0000256" key="2">
    <source>
        <dbReference type="ARBA" id="ARBA00010624"/>
    </source>
</evidence>
<dbReference type="EMBL" id="CAJVPL010000866">
    <property type="protein sequence ID" value="CAG8535872.1"/>
    <property type="molecule type" value="Genomic_DNA"/>
</dbReference>
<keyword evidence="5 8" id="KW-0694">RNA-binding</keyword>
<comment type="subcellular location">
    <subcellularLocation>
        <location evidence="1 8">Nucleus</location>
    </subcellularLocation>
</comment>
<reference evidence="10" key="1">
    <citation type="submission" date="2021-06" db="EMBL/GenBank/DDBJ databases">
        <authorList>
            <person name="Kallberg Y."/>
            <person name="Tangrot J."/>
            <person name="Rosling A."/>
        </authorList>
    </citation>
    <scope>NUCLEOTIDE SEQUENCE</scope>
    <source>
        <strain evidence="10">MT106</strain>
    </source>
</reference>
<dbReference type="SMART" id="SM01027">
    <property type="entry name" value="Beta-Casp"/>
    <property type="match status" value="1"/>
</dbReference>
<evidence type="ECO:0000256" key="8">
    <source>
        <dbReference type="RuleBase" id="RU365006"/>
    </source>
</evidence>
<evidence type="ECO:0000256" key="5">
    <source>
        <dbReference type="ARBA" id="ARBA00022884"/>
    </source>
</evidence>
<feature type="repeat" description="PPR" evidence="7">
    <location>
        <begin position="909"/>
        <end position="943"/>
    </location>
</feature>
<proteinExistence type="inferred from homology"/>
<evidence type="ECO:0000256" key="4">
    <source>
        <dbReference type="ARBA" id="ARBA00022737"/>
    </source>
</evidence>
<dbReference type="OrthoDB" id="64353at2759"/>
<dbReference type="InterPro" id="IPR011990">
    <property type="entry name" value="TPR-like_helical_dom_sf"/>
</dbReference>